<proteinExistence type="predicted"/>
<protein>
    <submittedName>
        <fullName evidence="1">Uncharacterized protein</fullName>
    </submittedName>
</protein>
<dbReference type="Proteomes" id="UP000579945">
    <property type="component" value="Unassembled WGS sequence"/>
</dbReference>
<gene>
    <name evidence="1" type="ORF">FHR33_003152</name>
</gene>
<comment type="caution">
    <text evidence="1">The sequence shown here is derived from an EMBL/GenBank/DDBJ whole genome shotgun (WGS) entry which is preliminary data.</text>
</comment>
<dbReference type="EMBL" id="JACIBV010000001">
    <property type="protein sequence ID" value="MBB3727292.1"/>
    <property type="molecule type" value="Genomic_DNA"/>
</dbReference>
<sequence length="63" mass="7169">MQSRAPDVMIECTFLYRCGAARLPSTTVATTMSKAVPWLNELVTLRAQVMRSLDANAWRRARR</sequence>
<reference evidence="1 2" key="1">
    <citation type="submission" date="2020-08" db="EMBL/GenBank/DDBJ databases">
        <title>Sequencing the genomes of 1000 actinobacteria strains.</title>
        <authorList>
            <person name="Klenk H.-P."/>
        </authorList>
    </citation>
    <scope>NUCLEOTIDE SEQUENCE [LARGE SCALE GENOMIC DNA]</scope>
    <source>
        <strain evidence="1 2">DSM 44320</strain>
    </source>
</reference>
<name>A0A7W5VGD6_9ACTN</name>
<keyword evidence="2" id="KW-1185">Reference proteome</keyword>
<evidence type="ECO:0000313" key="2">
    <source>
        <dbReference type="Proteomes" id="UP000579945"/>
    </source>
</evidence>
<organism evidence="1 2">
    <name type="scientific">Nonomuraea dietziae</name>
    <dbReference type="NCBI Taxonomy" id="65515"/>
    <lineage>
        <taxon>Bacteria</taxon>
        <taxon>Bacillati</taxon>
        <taxon>Actinomycetota</taxon>
        <taxon>Actinomycetes</taxon>
        <taxon>Streptosporangiales</taxon>
        <taxon>Streptosporangiaceae</taxon>
        <taxon>Nonomuraea</taxon>
    </lineage>
</organism>
<accession>A0A7W5VGD6</accession>
<evidence type="ECO:0000313" key="1">
    <source>
        <dbReference type="EMBL" id="MBB3727292.1"/>
    </source>
</evidence>
<dbReference type="AlphaFoldDB" id="A0A7W5VGD6"/>